<proteinExistence type="predicted"/>
<evidence type="ECO:0000256" key="2">
    <source>
        <dbReference type="ARBA" id="ARBA00022801"/>
    </source>
</evidence>
<dbReference type="SUPFAM" id="SSF50891">
    <property type="entry name" value="Cyclophilin-like"/>
    <property type="match status" value="1"/>
</dbReference>
<accession>A0ABU6PWY2</accession>
<evidence type="ECO:0000256" key="3">
    <source>
        <dbReference type="ARBA" id="ARBA00022840"/>
    </source>
</evidence>
<dbReference type="InterPro" id="IPR003778">
    <property type="entry name" value="CT_A_B"/>
</dbReference>
<dbReference type="EMBL" id="JARTLD010000036">
    <property type="protein sequence ID" value="MED5018671.1"/>
    <property type="molecule type" value="Genomic_DNA"/>
</dbReference>
<organism evidence="5 6">
    <name type="scientific">Paenibacillus chibensis</name>
    <dbReference type="NCBI Taxonomy" id="59846"/>
    <lineage>
        <taxon>Bacteria</taxon>
        <taxon>Bacillati</taxon>
        <taxon>Bacillota</taxon>
        <taxon>Bacilli</taxon>
        <taxon>Bacillales</taxon>
        <taxon>Paenibacillaceae</taxon>
        <taxon>Paenibacillus</taxon>
    </lineage>
</organism>
<evidence type="ECO:0000256" key="1">
    <source>
        <dbReference type="ARBA" id="ARBA00022741"/>
    </source>
</evidence>
<gene>
    <name evidence="5" type="ORF">P9847_15285</name>
</gene>
<dbReference type="Pfam" id="PF02626">
    <property type="entry name" value="CT_A_B"/>
    <property type="match status" value="1"/>
</dbReference>
<dbReference type="InterPro" id="IPR052708">
    <property type="entry name" value="PxpC"/>
</dbReference>
<keyword evidence="1" id="KW-0547">Nucleotide-binding</keyword>
<dbReference type="Proteomes" id="UP001343257">
    <property type="component" value="Unassembled WGS sequence"/>
</dbReference>
<feature type="domain" description="Carboxyltransferase" evidence="4">
    <location>
        <begin position="24"/>
        <end position="318"/>
    </location>
</feature>
<name>A0ABU6PWY2_9BACL</name>
<dbReference type="InterPro" id="IPR029000">
    <property type="entry name" value="Cyclophilin-like_dom_sf"/>
</dbReference>
<evidence type="ECO:0000313" key="6">
    <source>
        <dbReference type="Proteomes" id="UP001343257"/>
    </source>
</evidence>
<reference evidence="5 6" key="1">
    <citation type="submission" date="2023-03" db="EMBL/GenBank/DDBJ databases">
        <title>Bacillus Genome Sequencing.</title>
        <authorList>
            <person name="Dunlap C."/>
        </authorList>
    </citation>
    <scope>NUCLEOTIDE SEQUENCE [LARGE SCALE GENOMIC DNA]</scope>
    <source>
        <strain evidence="5 6">NRS-52</strain>
    </source>
</reference>
<dbReference type="RefSeq" id="WP_328279111.1">
    <property type="nucleotide sequence ID" value="NZ_JARTLD010000036.1"/>
</dbReference>
<keyword evidence="2" id="KW-0378">Hydrolase</keyword>
<dbReference type="PANTHER" id="PTHR43309">
    <property type="entry name" value="5-OXOPROLINASE SUBUNIT C"/>
    <property type="match status" value="1"/>
</dbReference>
<protein>
    <submittedName>
        <fullName evidence="5">Biotin-dependent carboxyltransferase family protein</fullName>
    </submittedName>
</protein>
<sequence>MSIEVLKRGLLTTVQDMGRTGYGKYGVSTSGAMDGYAYKLANWLVGNPGSEAVLELTWSGFSLRFLQDSLVSITGADLSPECGGIAVPMWRPVLFREGSELAFRRPVSGSRSYLAISGGIDVPVVMGSRSTYIRAGIGGLNGRALESGDILHAGKSGRIAEFSSACHQKDASFQAVRWSAAPRRSYIQASQVVRVTRGRQFADFRSESIDQFYQGVYAVKPESDRMGFRLSGPSLALEAPKEYISEGVVSGTVQVPADGQPIILMADRQTLGGYPKIAQVAMVDLPRIAQLAPGGSLRFLEITPSESERLYMQQVQAMRALQCMVNCKLKEGFHDED</sequence>
<evidence type="ECO:0000259" key="4">
    <source>
        <dbReference type="SMART" id="SM00797"/>
    </source>
</evidence>
<dbReference type="NCBIfam" id="TIGR00724">
    <property type="entry name" value="urea_amlyse_rel"/>
    <property type="match status" value="1"/>
</dbReference>
<comment type="caution">
    <text evidence="5">The sequence shown here is derived from an EMBL/GenBank/DDBJ whole genome shotgun (WGS) entry which is preliminary data.</text>
</comment>
<evidence type="ECO:0000313" key="5">
    <source>
        <dbReference type="EMBL" id="MED5018671.1"/>
    </source>
</evidence>
<dbReference type="PANTHER" id="PTHR43309:SF5">
    <property type="entry name" value="5-OXOPROLINASE SUBUNIT C"/>
    <property type="match status" value="1"/>
</dbReference>
<dbReference type="SMART" id="SM00797">
    <property type="entry name" value="AHS2"/>
    <property type="match status" value="1"/>
</dbReference>
<keyword evidence="6" id="KW-1185">Reference proteome</keyword>
<keyword evidence="3" id="KW-0067">ATP-binding</keyword>
<dbReference type="Gene3D" id="2.40.100.10">
    <property type="entry name" value="Cyclophilin-like"/>
    <property type="match status" value="1"/>
</dbReference>